<feature type="binding site" evidence="8">
    <location>
        <begin position="229"/>
        <end position="230"/>
    </location>
    <ligand>
        <name>substrate</name>
    </ligand>
</feature>
<organism evidence="10 11">
    <name type="scientific">Pseudogemmobacter humi</name>
    <dbReference type="NCBI Taxonomy" id="2483812"/>
    <lineage>
        <taxon>Bacteria</taxon>
        <taxon>Pseudomonadati</taxon>
        <taxon>Pseudomonadota</taxon>
        <taxon>Alphaproteobacteria</taxon>
        <taxon>Rhodobacterales</taxon>
        <taxon>Paracoccaceae</taxon>
        <taxon>Pseudogemmobacter</taxon>
    </lineage>
</organism>
<keyword evidence="8" id="KW-0963">Cytoplasm</keyword>
<evidence type="ECO:0000256" key="8">
    <source>
        <dbReference type="HAMAP-Rule" id="MF_00197"/>
    </source>
</evidence>
<dbReference type="SUPFAM" id="SSF54506">
    <property type="entry name" value="Diaminopimelate epimerase-like"/>
    <property type="match status" value="2"/>
</dbReference>
<comment type="catalytic activity">
    <reaction evidence="7 8">
        <text>(2S,6S)-2,6-diaminopimelate = meso-2,6-diaminopimelate</text>
        <dbReference type="Rhea" id="RHEA:15393"/>
        <dbReference type="ChEBI" id="CHEBI:57609"/>
        <dbReference type="ChEBI" id="CHEBI:57791"/>
        <dbReference type="EC" id="5.1.1.7"/>
    </reaction>
</comment>
<keyword evidence="5 8" id="KW-0457">Lysine biosynthesis</keyword>
<feature type="binding site" evidence="8">
    <location>
        <position position="92"/>
    </location>
    <ligand>
        <name>substrate</name>
    </ligand>
</feature>
<keyword evidence="4 8" id="KW-0028">Amino-acid biosynthesis</keyword>
<feature type="binding site" evidence="8">
    <location>
        <position position="40"/>
    </location>
    <ligand>
        <name>substrate</name>
    </ligand>
</feature>
<feature type="active site" description="Proton donor" evidence="8">
    <location>
        <position position="101"/>
    </location>
</feature>
<dbReference type="GO" id="GO:0005829">
    <property type="term" value="C:cytosol"/>
    <property type="evidence" value="ECO:0007669"/>
    <property type="project" value="TreeGrafter"/>
</dbReference>
<feature type="active site" description="Proton acceptor" evidence="8">
    <location>
        <position position="238"/>
    </location>
</feature>
<dbReference type="PROSITE" id="PS01326">
    <property type="entry name" value="DAP_EPIMERASE"/>
    <property type="match status" value="1"/>
</dbReference>
<proteinExistence type="inferred from homology"/>
<feature type="active site" evidence="9">
    <location>
        <position position="101"/>
    </location>
</feature>
<sequence>MRKSHTGALDCAGGQAYMGGMNALPPLQGLPFLKMHGAGNDFVVIDSRARGAAVVTPALARALGDRNRGVGFDQLAEIRPAEGADFALDFWNNDGSRAGACGNATRCVSDYVMRDLGQDAVTLRTLRGTLRAERSADGRVNVNMGPPQLDWRGVPLAQDVDTLRLPLPGEPVAVGMGNPHCVFFVPDAEATDVAGLGPGVEHDPLFPERTNVEFASLTGPDRLRMRVWERGAGITLACGSGACATAVAAHLRGLTGRRVALDLDGGRLEVDWREDGVWMTGPVAMVFEGRLTPDFLAGLV</sequence>
<comment type="subcellular location">
    <subcellularLocation>
        <location evidence="8">Cytoplasm</location>
    </subcellularLocation>
</comment>
<comment type="similarity">
    <text evidence="2 8">Belongs to the diaminopimelate epimerase family.</text>
</comment>
<comment type="subunit">
    <text evidence="8">Homodimer.</text>
</comment>
<dbReference type="EC" id="5.1.1.7" evidence="3 8"/>
<dbReference type="InterPro" id="IPR001653">
    <property type="entry name" value="DAP_epimerase_DapF"/>
</dbReference>
<dbReference type="Gene3D" id="3.10.310.10">
    <property type="entry name" value="Diaminopimelate Epimerase, Chain A, domain 1"/>
    <property type="match status" value="2"/>
</dbReference>
<evidence type="ECO:0000256" key="6">
    <source>
        <dbReference type="ARBA" id="ARBA00023235"/>
    </source>
</evidence>
<reference evidence="10 11" key="1">
    <citation type="submission" date="2018-11" db="EMBL/GenBank/DDBJ databases">
        <authorList>
            <person name="Criscuolo A."/>
        </authorList>
    </citation>
    <scope>NUCLEOTIDE SEQUENCE [LARGE SCALE GENOMIC DNA]</scope>
    <source>
        <strain evidence="10">ACIP111625</strain>
    </source>
</reference>
<protein>
    <recommendedName>
        <fullName evidence="3 8">Diaminopimelate epimerase</fullName>
        <shortName evidence="8">DAP epimerase</shortName>
        <ecNumber evidence="3 8">5.1.1.7</ecNumber>
    </recommendedName>
    <alternativeName>
        <fullName evidence="8">PLP-independent amino acid racemase</fullName>
    </alternativeName>
</protein>
<feature type="site" description="Could be important to modulate the pK values of the two catalytic cysteine residues" evidence="8">
    <location>
        <position position="229"/>
    </location>
</feature>
<evidence type="ECO:0000256" key="3">
    <source>
        <dbReference type="ARBA" id="ARBA00013080"/>
    </source>
</evidence>
<evidence type="ECO:0000256" key="9">
    <source>
        <dbReference type="PROSITE-ProRule" id="PRU10125"/>
    </source>
</evidence>
<evidence type="ECO:0000256" key="7">
    <source>
        <dbReference type="ARBA" id="ARBA00051712"/>
    </source>
</evidence>
<feature type="binding site" evidence="8">
    <location>
        <position position="211"/>
    </location>
    <ligand>
        <name>substrate</name>
    </ligand>
</feature>
<dbReference type="PANTHER" id="PTHR31689:SF0">
    <property type="entry name" value="DIAMINOPIMELATE EPIMERASE"/>
    <property type="match status" value="1"/>
</dbReference>
<dbReference type="EMBL" id="UXAW01000049">
    <property type="protein sequence ID" value="VDC24338.1"/>
    <property type="molecule type" value="Genomic_DNA"/>
</dbReference>
<dbReference type="NCBIfam" id="TIGR00652">
    <property type="entry name" value="DapF"/>
    <property type="match status" value="1"/>
</dbReference>
<dbReference type="Pfam" id="PF01678">
    <property type="entry name" value="DAP_epimerase"/>
    <property type="match status" value="2"/>
</dbReference>
<feature type="binding site" evidence="8">
    <location>
        <position position="74"/>
    </location>
    <ligand>
        <name>substrate</name>
    </ligand>
</feature>
<evidence type="ECO:0000313" key="10">
    <source>
        <dbReference type="EMBL" id="VDC24338.1"/>
    </source>
</evidence>
<feature type="binding site" evidence="8">
    <location>
        <begin position="102"/>
        <end position="103"/>
    </location>
    <ligand>
        <name>substrate</name>
    </ligand>
</feature>
<dbReference type="GO" id="GO:0008837">
    <property type="term" value="F:diaminopimelate epimerase activity"/>
    <property type="evidence" value="ECO:0007669"/>
    <property type="project" value="UniProtKB-UniRule"/>
</dbReference>
<dbReference type="Proteomes" id="UP000277498">
    <property type="component" value="Unassembled WGS sequence"/>
</dbReference>
<dbReference type="InterPro" id="IPR018510">
    <property type="entry name" value="DAP_epimerase_AS"/>
</dbReference>
<dbReference type="HAMAP" id="MF_00197">
    <property type="entry name" value="DAP_epimerase"/>
    <property type="match status" value="1"/>
</dbReference>
<feature type="binding site" evidence="8">
    <location>
        <begin position="239"/>
        <end position="240"/>
    </location>
    <ligand>
        <name>substrate</name>
    </ligand>
</feature>
<evidence type="ECO:0000256" key="5">
    <source>
        <dbReference type="ARBA" id="ARBA00023154"/>
    </source>
</evidence>
<feature type="site" description="Could be important to modulate the pK values of the two catalytic cysteine residues" evidence="8">
    <location>
        <position position="180"/>
    </location>
</feature>
<dbReference type="AlphaFoldDB" id="A0A3P5WRK3"/>
<accession>A0A3P5WRK3</accession>
<comment type="pathway">
    <text evidence="1 8">Amino-acid biosynthesis; L-lysine biosynthesis via DAP pathway; DL-2,6-diaminopimelate from LL-2,6-diaminopimelate: step 1/1.</text>
</comment>
<evidence type="ECO:0000256" key="1">
    <source>
        <dbReference type="ARBA" id="ARBA00005196"/>
    </source>
</evidence>
<name>A0A3P5WRK3_9RHOB</name>
<feature type="binding site" evidence="8">
    <location>
        <position position="178"/>
    </location>
    <ligand>
        <name>substrate</name>
    </ligand>
</feature>
<keyword evidence="6 8" id="KW-0413">Isomerase</keyword>
<evidence type="ECO:0000256" key="2">
    <source>
        <dbReference type="ARBA" id="ARBA00010219"/>
    </source>
</evidence>
<evidence type="ECO:0000256" key="4">
    <source>
        <dbReference type="ARBA" id="ARBA00022605"/>
    </source>
</evidence>
<keyword evidence="11" id="KW-1185">Reference proteome</keyword>
<comment type="function">
    <text evidence="8">Catalyzes the stereoinversion of LL-2,6-diaminopimelate (L,L-DAP) to meso-diaminopimelate (meso-DAP), a precursor of L-lysine and an essential component of the bacterial peptidoglycan.</text>
</comment>
<gene>
    <name evidence="8 10" type="primary">dapF</name>
    <name evidence="10" type="ORF">XINFAN_01187</name>
</gene>
<dbReference type="UniPathway" id="UPA00034">
    <property type="reaction ID" value="UER00025"/>
</dbReference>
<evidence type="ECO:0000313" key="11">
    <source>
        <dbReference type="Proteomes" id="UP000277498"/>
    </source>
</evidence>
<dbReference type="PANTHER" id="PTHR31689">
    <property type="entry name" value="DIAMINOPIMELATE EPIMERASE, CHLOROPLASTIC"/>
    <property type="match status" value="1"/>
</dbReference>
<dbReference type="GO" id="GO:0009089">
    <property type="term" value="P:lysine biosynthetic process via diaminopimelate"/>
    <property type="evidence" value="ECO:0007669"/>
    <property type="project" value="UniProtKB-UniRule"/>
</dbReference>